<dbReference type="PANTHER" id="PTHR21716">
    <property type="entry name" value="TRANSMEMBRANE PROTEIN"/>
    <property type="match status" value="1"/>
</dbReference>
<dbReference type="RefSeq" id="WP_249904886.1">
    <property type="nucleotide sequence ID" value="NZ_JAMGBA010000002.1"/>
</dbReference>
<name>A0ABT0RWS1_9SPHN</name>
<gene>
    <name evidence="9" type="ORF">LZ496_11870</name>
</gene>
<accession>A0ABT0RWS1</accession>
<feature type="transmembrane region" description="Helical" evidence="8">
    <location>
        <begin position="246"/>
        <end position="271"/>
    </location>
</feature>
<feature type="transmembrane region" description="Helical" evidence="8">
    <location>
        <begin position="72"/>
        <end position="93"/>
    </location>
</feature>
<evidence type="ECO:0000313" key="9">
    <source>
        <dbReference type="EMBL" id="MCL6699477.1"/>
    </source>
</evidence>
<dbReference type="Proteomes" id="UP001203410">
    <property type="component" value="Unassembled WGS sequence"/>
</dbReference>
<evidence type="ECO:0000313" key="10">
    <source>
        <dbReference type="Proteomes" id="UP001203410"/>
    </source>
</evidence>
<evidence type="ECO:0000256" key="6">
    <source>
        <dbReference type="ARBA" id="ARBA00022989"/>
    </source>
</evidence>
<dbReference type="Pfam" id="PF01594">
    <property type="entry name" value="AI-2E_transport"/>
    <property type="match status" value="1"/>
</dbReference>
<feature type="transmembrane region" description="Helical" evidence="8">
    <location>
        <begin position="219"/>
        <end position="240"/>
    </location>
</feature>
<evidence type="ECO:0000256" key="7">
    <source>
        <dbReference type="ARBA" id="ARBA00023136"/>
    </source>
</evidence>
<sequence length="367" mass="38098">MATAPEGIKSVKNWIDLLLPLFLTGLLIALCVQLLLPFVGLLLWTIILAICFNPLQDKLLAKGWKPGRAATLLGALIVAVILVPTVIAAMNAASGIPTLVSSIQDGTAHVRPPPPALESLPGVGPKLHAAWAQAASDFPAFIKQYGTQVKELSRWLLTQAGGILMAVLALILAVILAAVALAYAASLRAFFAAVFARLTGSDQQGRHLMDIIAATVKSVANGVIGVAFVQALLVGIGFFVGGVPGAGLLSLAAFFLGIVQFPVLIVTLPAIAWAWSAMETTPAIIFTVWSLVSGVSDAVLKPMLIGHGLEVPMPIILLGVIGGVMAFGLVGLFIGAVILAVGYVLFYEWLGKPVAGTEGVAPTVKTK</sequence>
<keyword evidence="4" id="KW-1003">Cell membrane</keyword>
<keyword evidence="3" id="KW-0813">Transport</keyword>
<evidence type="ECO:0000256" key="5">
    <source>
        <dbReference type="ARBA" id="ARBA00022692"/>
    </source>
</evidence>
<keyword evidence="5 8" id="KW-0812">Transmembrane</keyword>
<protein>
    <submittedName>
        <fullName evidence="9">AI-2E family transporter</fullName>
    </submittedName>
</protein>
<feature type="transmembrane region" description="Helical" evidence="8">
    <location>
        <begin position="316"/>
        <end position="346"/>
    </location>
</feature>
<keyword evidence="7 8" id="KW-0472">Membrane</keyword>
<proteinExistence type="inferred from homology"/>
<evidence type="ECO:0000256" key="1">
    <source>
        <dbReference type="ARBA" id="ARBA00004651"/>
    </source>
</evidence>
<keyword evidence="6 8" id="KW-1133">Transmembrane helix</keyword>
<reference evidence="9 10" key="1">
    <citation type="submission" date="2022-05" db="EMBL/GenBank/DDBJ databases">
        <authorList>
            <person name="Jo J.-H."/>
            <person name="Im W.-T."/>
        </authorList>
    </citation>
    <scope>NUCLEOTIDE SEQUENCE [LARGE SCALE GENOMIC DNA]</scope>
    <source>
        <strain evidence="9 10">NSE70-1</strain>
    </source>
</reference>
<organism evidence="9 10">
    <name type="scientific">Sphingomonas caseinilyticus</name>
    <dbReference type="NCBI Taxonomy" id="2908205"/>
    <lineage>
        <taxon>Bacteria</taxon>
        <taxon>Pseudomonadati</taxon>
        <taxon>Pseudomonadota</taxon>
        <taxon>Alphaproteobacteria</taxon>
        <taxon>Sphingomonadales</taxon>
        <taxon>Sphingomonadaceae</taxon>
        <taxon>Sphingomonas</taxon>
    </lineage>
</organism>
<evidence type="ECO:0000256" key="2">
    <source>
        <dbReference type="ARBA" id="ARBA00009773"/>
    </source>
</evidence>
<feature type="transmembrane region" description="Helical" evidence="8">
    <location>
        <begin position="165"/>
        <end position="198"/>
    </location>
</feature>
<evidence type="ECO:0000256" key="4">
    <source>
        <dbReference type="ARBA" id="ARBA00022475"/>
    </source>
</evidence>
<dbReference type="InterPro" id="IPR002549">
    <property type="entry name" value="AI-2E-like"/>
</dbReference>
<dbReference type="EMBL" id="JAMGBA010000002">
    <property type="protein sequence ID" value="MCL6699477.1"/>
    <property type="molecule type" value="Genomic_DNA"/>
</dbReference>
<dbReference type="PANTHER" id="PTHR21716:SF67">
    <property type="entry name" value="TRANSPORT PROTEIN YDIK-RELATED"/>
    <property type="match status" value="1"/>
</dbReference>
<evidence type="ECO:0000256" key="3">
    <source>
        <dbReference type="ARBA" id="ARBA00022448"/>
    </source>
</evidence>
<comment type="similarity">
    <text evidence="2">Belongs to the autoinducer-2 exporter (AI-2E) (TC 2.A.86) family.</text>
</comment>
<feature type="transmembrane region" description="Helical" evidence="8">
    <location>
        <begin position="19"/>
        <end position="52"/>
    </location>
</feature>
<comment type="subcellular location">
    <subcellularLocation>
        <location evidence="1">Cell membrane</location>
        <topology evidence="1">Multi-pass membrane protein</topology>
    </subcellularLocation>
</comment>
<keyword evidence="10" id="KW-1185">Reference proteome</keyword>
<comment type="caution">
    <text evidence="9">The sequence shown here is derived from an EMBL/GenBank/DDBJ whole genome shotgun (WGS) entry which is preliminary data.</text>
</comment>
<evidence type="ECO:0000256" key="8">
    <source>
        <dbReference type="SAM" id="Phobius"/>
    </source>
</evidence>
<feature type="transmembrane region" description="Helical" evidence="8">
    <location>
        <begin position="283"/>
        <end position="304"/>
    </location>
</feature>